<dbReference type="PANTHER" id="PTHR33360">
    <property type="entry name" value="TRANSPOSASE FOR INSERTION SEQUENCE ELEMENT IS200"/>
    <property type="match status" value="1"/>
</dbReference>
<evidence type="ECO:0000313" key="3">
    <source>
        <dbReference type="Proteomes" id="UP000609064"/>
    </source>
</evidence>
<dbReference type="GO" id="GO:0003677">
    <property type="term" value="F:DNA binding"/>
    <property type="evidence" value="ECO:0007669"/>
    <property type="project" value="InterPro"/>
</dbReference>
<dbReference type="Gene3D" id="3.30.70.1290">
    <property type="entry name" value="Transposase IS200-like"/>
    <property type="match status" value="1"/>
</dbReference>
<dbReference type="InterPro" id="IPR002686">
    <property type="entry name" value="Transposase_17"/>
</dbReference>
<dbReference type="GO" id="GO:0004803">
    <property type="term" value="F:transposase activity"/>
    <property type="evidence" value="ECO:0007669"/>
    <property type="project" value="InterPro"/>
</dbReference>
<sequence length="144" mass="17046">MAFVKIWIHVVWSTKNRESILEKSKRIELFKHIRQNAQEKEIYIDFINGVEDYIHALLCLNADLSISKTMQLIKGEASFWANKENLFSKKLHWADEYFAVSVSESQINNVREYIKNQEEHHSKKTFAQEYKEFISKFGFQIGQG</sequence>
<dbReference type="Pfam" id="PF01797">
    <property type="entry name" value="Y1_Tnp"/>
    <property type="match status" value="1"/>
</dbReference>
<organism evidence="2 3">
    <name type="scientific">Emticicia aquatilis</name>
    <dbReference type="NCBI Taxonomy" id="1537369"/>
    <lineage>
        <taxon>Bacteria</taxon>
        <taxon>Pseudomonadati</taxon>
        <taxon>Bacteroidota</taxon>
        <taxon>Cytophagia</taxon>
        <taxon>Cytophagales</taxon>
        <taxon>Leadbetterellaceae</taxon>
        <taxon>Emticicia</taxon>
    </lineage>
</organism>
<comment type="caution">
    <text evidence="2">The sequence shown here is derived from an EMBL/GenBank/DDBJ whole genome shotgun (WGS) entry which is preliminary data.</text>
</comment>
<feature type="domain" description="Transposase IS200-like" evidence="1">
    <location>
        <begin position="3"/>
        <end position="117"/>
    </location>
</feature>
<dbReference type="InterPro" id="IPR036515">
    <property type="entry name" value="Transposase_17_sf"/>
</dbReference>
<dbReference type="SMART" id="SM01321">
    <property type="entry name" value="Y1_Tnp"/>
    <property type="match status" value="1"/>
</dbReference>
<accession>A0A916YXC2</accession>
<dbReference type="Proteomes" id="UP000609064">
    <property type="component" value="Unassembled WGS sequence"/>
</dbReference>
<dbReference type="EMBL" id="BMKK01000006">
    <property type="protein sequence ID" value="GGD65735.1"/>
    <property type="molecule type" value="Genomic_DNA"/>
</dbReference>
<dbReference type="NCBIfam" id="NF033573">
    <property type="entry name" value="transpos_IS200"/>
    <property type="match status" value="1"/>
</dbReference>
<gene>
    <name evidence="2" type="ORF">GCM10011514_32250</name>
</gene>
<dbReference type="GO" id="GO:0006313">
    <property type="term" value="P:DNA transposition"/>
    <property type="evidence" value="ECO:0007669"/>
    <property type="project" value="InterPro"/>
</dbReference>
<evidence type="ECO:0000259" key="1">
    <source>
        <dbReference type="SMART" id="SM01321"/>
    </source>
</evidence>
<proteinExistence type="predicted"/>
<reference evidence="2" key="2">
    <citation type="submission" date="2020-09" db="EMBL/GenBank/DDBJ databases">
        <authorList>
            <person name="Sun Q."/>
            <person name="Zhou Y."/>
        </authorList>
    </citation>
    <scope>NUCLEOTIDE SEQUENCE</scope>
    <source>
        <strain evidence="2">CGMCC 1.15958</strain>
    </source>
</reference>
<name>A0A916YXC2_9BACT</name>
<dbReference type="AlphaFoldDB" id="A0A916YXC2"/>
<dbReference type="RefSeq" id="WP_188767327.1">
    <property type="nucleotide sequence ID" value="NZ_BMKK01000006.1"/>
</dbReference>
<keyword evidence="3" id="KW-1185">Reference proteome</keyword>
<dbReference type="PANTHER" id="PTHR33360:SF2">
    <property type="entry name" value="TRANSPOSASE FOR INSERTION SEQUENCE ELEMENT IS200"/>
    <property type="match status" value="1"/>
</dbReference>
<evidence type="ECO:0000313" key="2">
    <source>
        <dbReference type="EMBL" id="GGD65735.1"/>
    </source>
</evidence>
<protein>
    <recommendedName>
        <fullName evidence="1">Transposase IS200-like domain-containing protein</fullName>
    </recommendedName>
</protein>
<dbReference type="SUPFAM" id="SSF143422">
    <property type="entry name" value="Transposase IS200-like"/>
    <property type="match status" value="1"/>
</dbReference>
<reference evidence="2" key="1">
    <citation type="journal article" date="2014" name="Int. J. Syst. Evol. Microbiol.">
        <title>Complete genome sequence of Corynebacterium casei LMG S-19264T (=DSM 44701T), isolated from a smear-ripened cheese.</title>
        <authorList>
            <consortium name="US DOE Joint Genome Institute (JGI-PGF)"/>
            <person name="Walter F."/>
            <person name="Albersmeier A."/>
            <person name="Kalinowski J."/>
            <person name="Ruckert C."/>
        </authorList>
    </citation>
    <scope>NUCLEOTIDE SEQUENCE</scope>
    <source>
        <strain evidence="2">CGMCC 1.15958</strain>
    </source>
</reference>